<dbReference type="GO" id="GO:0009408">
    <property type="term" value="P:response to heat"/>
    <property type="evidence" value="ECO:0000318"/>
    <property type="project" value="GO_Central"/>
</dbReference>
<reference evidence="5 6" key="1">
    <citation type="journal article" date="2006" name="Science">
        <title>The genome of black cottonwood, Populus trichocarpa (Torr. &amp; Gray).</title>
        <authorList>
            <person name="Tuskan G.A."/>
            <person name="Difazio S."/>
            <person name="Jansson S."/>
            <person name="Bohlmann J."/>
            <person name="Grigoriev I."/>
            <person name="Hellsten U."/>
            <person name="Putnam N."/>
            <person name="Ralph S."/>
            <person name="Rombauts S."/>
            <person name="Salamov A."/>
            <person name="Schein J."/>
            <person name="Sterck L."/>
            <person name="Aerts A."/>
            <person name="Bhalerao R.R."/>
            <person name="Bhalerao R.P."/>
            <person name="Blaudez D."/>
            <person name="Boerjan W."/>
            <person name="Brun A."/>
            <person name="Brunner A."/>
            <person name="Busov V."/>
            <person name="Campbell M."/>
            <person name="Carlson J."/>
            <person name="Chalot M."/>
            <person name="Chapman J."/>
            <person name="Chen G.L."/>
            <person name="Cooper D."/>
            <person name="Coutinho P.M."/>
            <person name="Couturier J."/>
            <person name="Covert S."/>
            <person name="Cronk Q."/>
            <person name="Cunningham R."/>
            <person name="Davis J."/>
            <person name="Degroeve S."/>
            <person name="Dejardin A."/>
            <person name="Depamphilis C."/>
            <person name="Detter J."/>
            <person name="Dirks B."/>
            <person name="Dubchak I."/>
            <person name="Duplessis S."/>
            <person name="Ehlting J."/>
            <person name="Ellis B."/>
            <person name="Gendler K."/>
            <person name="Goodstein D."/>
            <person name="Gribskov M."/>
            <person name="Grimwood J."/>
            <person name="Groover A."/>
            <person name="Gunter L."/>
            <person name="Hamberger B."/>
            <person name="Heinze B."/>
            <person name="Helariutta Y."/>
            <person name="Henrissat B."/>
            <person name="Holligan D."/>
            <person name="Holt R."/>
            <person name="Huang W."/>
            <person name="Islam-Faridi N."/>
            <person name="Jones S."/>
            <person name="Jones-Rhoades M."/>
            <person name="Jorgensen R."/>
            <person name="Joshi C."/>
            <person name="Kangasjarvi J."/>
            <person name="Karlsson J."/>
            <person name="Kelleher C."/>
            <person name="Kirkpatrick R."/>
            <person name="Kirst M."/>
            <person name="Kohler A."/>
            <person name="Kalluri U."/>
            <person name="Larimer F."/>
            <person name="Leebens-Mack J."/>
            <person name="Leple J.C."/>
            <person name="Locascio P."/>
            <person name="Lou Y."/>
            <person name="Lucas S."/>
            <person name="Martin F."/>
            <person name="Montanini B."/>
            <person name="Napoli C."/>
            <person name="Nelson D.R."/>
            <person name="Nelson C."/>
            <person name="Nieminen K."/>
            <person name="Nilsson O."/>
            <person name="Pereda V."/>
            <person name="Peter G."/>
            <person name="Philippe R."/>
            <person name="Pilate G."/>
            <person name="Poliakov A."/>
            <person name="Razumovskaya J."/>
            <person name="Richardson P."/>
            <person name="Rinaldi C."/>
            <person name="Ritland K."/>
            <person name="Rouze P."/>
            <person name="Ryaboy D."/>
            <person name="Schmutz J."/>
            <person name="Schrader J."/>
            <person name="Segerman B."/>
            <person name="Shin H."/>
            <person name="Siddiqui A."/>
            <person name="Sterky F."/>
            <person name="Terry A."/>
            <person name="Tsai C.J."/>
            <person name="Uberbacher E."/>
            <person name="Unneberg P."/>
            <person name="Vahala J."/>
            <person name="Wall K."/>
            <person name="Wessler S."/>
            <person name="Yang G."/>
            <person name="Yin T."/>
            <person name="Douglas C."/>
            <person name="Marra M."/>
            <person name="Sandberg G."/>
            <person name="Van de Peer Y."/>
            <person name="Rokhsar D."/>
        </authorList>
    </citation>
    <scope>NUCLEOTIDE SEQUENCE [LARGE SCALE GENOMIC DNA]</scope>
    <source>
        <strain evidence="6">cv. Nisqually</strain>
    </source>
</reference>
<dbReference type="STRING" id="3694.A0A2K2C095"/>
<dbReference type="SMR" id="A0A2K2C095"/>
<dbReference type="CDD" id="cd06464">
    <property type="entry name" value="ACD_sHsps-like"/>
    <property type="match status" value="1"/>
</dbReference>
<dbReference type="Proteomes" id="UP000006729">
    <property type="component" value="Chromosome 1"/>
</dbReference>
<dbReference type="InterPro" id="IPR002068">
    <property type="entry name" value="A-crystallin/Hsp20_dom"/>
</dbReference>
<dbReference type="Gene3D" id="2.60.40.790">
    <property type="match status" value="1"/>
</dbReference>
<dbReference type="EMBL" id="CM009290">
    <property type="protein sequence ID" value="PNT55451.1"/>
    <property type="molecule type" value="Genomic_DNA"/>
</dbReference>
<dbReference type="GO" id="GO:0051082">
    <property type="term" value="F:unfolded protein binding"/>
    <property type="evidence" value="ECO:0000318"/>
    <property type="project" value="GO_Central"/>
</dbReference>
<evidence type="ECO:0000256" key="1">
    <source>
        <dbReference type="ARBA" id="ARBA00023016"/>
    </source>
</evidence>
<organism evidence="5 6">
    <name type="scientific">Populus trichocarpa</name>
    <name type="common">Western balsam poplar</name>
    <name type="synonym">Populus balsamifera subsp. trichocarpa</name>
    <dbReference type="NCBI Taxonomy" id="3694"/>
    <lineage>
        <taxon>Eukaryota</taxon>
        <taxon>Viridiplantae</taxon>
        <taxon>Streptophyta</taxon>
        <taxon>Embryophyta</taxon>
        <taxon>Tracheophyta</taxon>
        <taxon>Spermatophyta</taxon>
        <taxon>Magnoliopsida</taxon>
        <taxon>eudicotyledons</taxon>
        <taxon>Gunneridae</taxon>
        <taxon>Pentapetalae</taxon>
        <taxon>rosids</taxon>
        <taxon>fabids</taxon>
        <taxon>Malpighiales</taxon>
        <taxon>Salicaceae</taxon>
        <taxon>Saliceae</taxon>
        <taxon>Populus</taxon>
    </lineage>
</organism>
<dbReference type="AlphaFoldDB" id="A0A2K2C095"/>
<evidence type="ECO:0000313" key="5">
    <source>
        <dbReference type="EMBL" id="PNT55451.1"/>
    </source>
</evidence>
<name>A0A2K2C095_POPTR</name>
<dbReference type="GO" id="GO:0006457">
    <property type="term" value="P:protein folding"/>
    <property type="evidence" value="ECO:0000318"/>
    <property type="project" value="GO_Central"/>
</dbReference>
<accession>A0A2K2C095</accession>
<protein>
    <recommendedName>
        <fullName evidence="4">SHSP domain-containing protein</fullName>
    </recommendedName>
</protein>
<dbReference type="PANTHER" id="PTHR46733:SF3">
    <property type="entry name" value="26.5 KDA HEAT SHOCK PROTEIN, MITOCHONDRIAL"/>
    <property type="match status" value="1"/>
</dbReference>
<dbReference type="OMA" id="CEWWSAS"/>
<dbReference type="InterPro" id="IPR044587">
    <property type="entry name" value="HSP21-like"/>
</dbReference>
<dbReference type="FunCoup" id="A0A2K2C095">
    <property type="interactions" value="16"/>
</dbReference>
<gene>
    <name evidence="5" type="ORF">POPTR_001G192600</name>
</gene>
<evidence type="ECO:0000256" key="3">
    <source>
        <dbReference type="RuleBase" id="RU003616"/>
    </source>
</evidence>
<dbReference type="Pfam" id="PF00011">
    <property type="entry name" value="HSP20"/>
    <property type="match status" value="1"/>
</dbReference>
<dbReference type="GO" id="GO:0009651">
    <property type="term" value="P:response to salt stress"/>
    <property type="evidence" value="ECO:0000318"/>
    <property type="project" value="GO_Central"/>
</dbReference>
<keyword evidence="6" id="KW-1185">Reference proteome</keyword>
<dbReference type="PROSITE" id="PS01031">
    <property type="entry name" value="SHSP"/>
    <property type="match status" value="1"/>
</dbReference>
<dbReference type="PANTHER" id="PTHR46733">
    <property type="entry name" value="26.5 KDA HEAT SHOCK PROTEIN, MITOCHONDRIAL"/>
    <property type="match status" value="1"/>
</dbReference>
<dbReference type="Gramene" id="Potri.001G192600.1.v4.1">
    <property type="protein sequence ID" value="Potri.001G192600.1.v4.1"/>
    <property type="gene ID" value="Potri.001G192600.v4.1"/>
</dbReference>
<evidence type="ECO:0000256" key="2">
    <source>
        <dbReference type="PROSITE-ProRule" id="PRU00285"/>
    </source>
</evidence>
<dbReference type="InterPro" id="IPR008978">
    <property type="entry name" value="HSP20-like_chaperone"/>
</dbReference>
<dbReference type="GO" id="GO:0051259">
    <property type="term" value="P:protein complex oligomerization"/>
    <property type="evidence" value="ECO:0000318"/>
    <property type="project" value="GO_Central"/>
</dbReference>
<dbReference type="GO" id="GO:0042542">
    <property type="term" value="P:response to hydrogen peroxide"/>
    <property type="evidence" value="ECO:0000318"/>
    <property type="project" value="GO_Central"/>
</dbReference>
<dbReference type="OrthoDB" id="1431247at2759"/>
<keyword evidence="1" id="KW-0346">Stress response</keyword>
<evidence type="ECO:0000259" key="4">
    <source>
        <dbReference type="PROSITE" id="PS01031"/>
    </source>
</evidence>
<comment type="similarity">
    <text evidence="2 3">Belongs to the small heat shock protein (HSP20) family.</text>
</comment>
<dbReference type="SUPFAM" id="SSF49764">
    <property type="entry name" value="HSP20-like chaperones"/>
    <property type="match status" value="1"/>
</dbReference>
<evidence type="ECO:0000313" key="6">
    <source>
        <dbReference type="Proteomes" id="UP000006729"/>
    </source>
</evidence>
<proteinExistence type="inferred from homology"/>
<dbReference type="InParanoid" id="A0A2K2C095"/>
<feature type="domain" description="SHSP" evidence="4">
    <location>
        <begin position="129"/>
        <end position="243"/>
    </location>
</feature>
<sequence length="243" mass="27253">MSLARLALRNLPQRTSFSASSSVNHGVSIDGVLGGVRRQRWNHDGLLKRFMTTTTSDQIAGRETSDGKEVAIDKDSDKSKLFRRKKGKKGLWRKSDGIDFVPALYEFFPSGLGNALVQATDNINKLFQNLHIPAPSNLIGRVKEKDECYKLRYEVPGVSKEDLKIAIDDGVLTIKGELKEEEEEGSDGEHWSMRSYGCYNTSIMLPDDAKADEIKAELKDGVLYITIPRTEKPKKDVKEIDIH</sequence>